<dbReference type="GO" id="GO:0005509">
    <property type="term" value="F:calcium ion binding"/>
    <property type="evidence" value="ECO:0007669"/>
    <property type="project" value="InterPro"/>
</dbReference>
<keyword evidence="5" id="KW-1185">Reference proteome</keyword>
<gene>
    <name evidence="4" type="ORF">AMSG_09188</name>
</gene>
<feature type="domain" description="EF-hand" evidence="3">
    <location>
        <begin position="39"/>
        <end position="74"/>
    </location>
</feature>
<name>A0A0L0DKX7_THETB</name>
<dbReference type="RefSeq" id="XP_013754895.1">
    <property type="nucleotide sequence ID" value="XM_013899441.1"/>
</dbReference>
<dbReference type="SMART" id="SM00054">
    <property type="entry name" value="EFh"/>
    <property type="match status" value="1"/>
</dbReference>
<organism evidence="4 5">
    <name type="scientific">Thecamonas trahens ATCC 50062</name>
    <dbReference type="NCBI Taxonomy" id="461836"/>
    <lineage>
        <taxon>Eukaryota</taxon>
        <taxon>Apusozoa</taxon>
        <taxon>Apusomonadida</taxon>
        <taxon>Apusomonadidae</taxon>
        <taxon>Thecamonas</taxon>
    </lineage>
</organism>
<dbReference type="PROSITE" id="PS50222">
    <property type="entry name" value="EF_HAND_2"/>
    <property type="match status" value="1"/>
</dbReference>
<feature type="region of interest" description="Disordered" evidence="1">
    <location>
        <begin position="544"/>
        <end position="585"/>
    </location>
</feature>
<evidence type="ECO:0000256" key="1">
    <source>
        <dbReference type="SAM" id="MobiDB-lite"/>
    </source>
</evidence>
<dbReference type="InterPro" id="IPR018247">
    <property type="entry name" value="EF_Hand_1_Ca_BS"/>
</dbReference>
<feature type="transmembrane region" description="Helical" evidence="2">
    <location>
        <begin position="81"/>
        <end position="102"/>
    </location>
</feature>
<keyword evidence="2" id="KW-0472">Membrane</keyword>
<evidence type="ECO:0000256" key="2">
    <source>
        <dbReference type="SAM" id="Phobius"/>
    </source>
</evidence>
<dbReference type="GeneID" id="25567697"/>
<dbReference type="PROSITE" id="PS00018">
    <property type="entry name" value="EF_HAND_1"/>
    <property type="match status" value="1"/>
</dbReference>
<keyword evidence="2" id="KW-0812">Transmembrane</keyword>
<dbReference type="InterPro" id="IPR002048">
    <property type="entry name" value="EF_hand_dom"/>
</dbReference>
<keyword evidence="2" id="KW-1133">Transmembrane helix</keyword>
<reference evidence="4 5" key="1">
    <citation type="submission" date="2010-05" db="EMBL/GenBank/DDBJ databases">
        <title>The Genome Sequence of Thecamonas trahens ATCC 50062.</title>
        <authorList>
            <consortium name="The Broad Institute Genome Sequencing Platform"/>
            <person name="Russ C."/>
            <person name="Cuomo C."/>
            <person name="Shea T."/>
            <person name="Young S.K."/>
            <person name="Zeng Q."/>
            <person name="Koehrsen M."/>
            <person name="Haas B."/>
            <person name="Borodovsky M."/>
            <person name="Guigo R."/>
            <person name="Alvarado L."/>
            <person name="Berlin A."/>
            <person name="Bochicchio J."/>
            <person name="Borenstein D."/>
            <person name="Chapman S."/>
            <person name="Chen Z."/>
            <person name="Freedman E."/>
            <person name="Gellesch M."/>
            <person name="Goldberg J."/>
            <person name="Griggs A."/>
            <person name="Gujja S."/>
            <person name="Heilman E."/>
            <person name="Heiman D."/>
            <person name="Hepburn T."/>
            <person name="Howarth C."/>
            <person name="Jen D."/>
            <person name="Larson L."/>
            <person name="Mehta T."/>
            <person name="Park D."/>
            <person name="Pearson M."/>
            <person name="Roberts A."/>
            <person name="Saif S."/>
            <person name="Shenoy N."/>
            <person name="Sisk P."/>
            <person name="Stolte C."/>
            <person name="Sykes S."/>
            <person name="Thomson T."/>
            <person name="Walk T."/>
            <person name="White J."/>
            <person name="Yandava C."/>
            <person name="Burger G."/>
            <person name="Gray M.W."/>
            <person name="Holland P.W.H."/>
            <person name="King N."/>
            <person name="Lang F.B.F."/>
            <person name="Roger A.J."/>
            <person name="Ruiz-Trillo I."/>
            <person name="Lander E."/>
            <person name="Nusbaum C."/>
        </authorList>
    </citation>
    <scope>NUCLEOTIDE SEQUENCE [LARGE SCALE GENOMIC DNA]</scope>
    <source>
        <strain evidence="4 5">ATCC 50062</strain>
    </source>
</reference>
<dbReference type="AlphaFoldDB" id="A0A0L0DKX7"/>
<feature type="compositionally biased region" description="Basic residues" evidence="1">
    <location>
        <begin position="544"/>
        <end position="577"/>
    </location>
</feature>
<dbReference type="Proteomes" id="UP000054408">
    <property type="component" value="Unassembled WGS sequence"/>
</dbReference>
<dbReference type="OrthoDB" id="817978at2759"/>
<evidence type="ECO:0000259" key="3">
    <source>
        <dbReference type="PROSITE" id="PS50222"/>
    </source>
</evidence>
<accession>A0A0L0DKX7</accession>
<evidence type="ECO:0000313" key="4">
    <source>
        <dbReference type="EMBL" id="KNC53009.1"/>
    </source>
</evidence>
<protein>
    <recommendedName>
        <fullName evidence="3">EF-hand domain-containing protein</fullName>
    </recommendedName>
</protein>
<evidence type="ECO:0000313" key="5">
    <source>
        <dbReference type="Proteomes" id="UP000054408"/>
    </source>
</evidence>
<proteinExistence type="predicted"/>
<sequence length="585" mass="64219">MQIMAETGSYSYAASSATSSAVSAMSVEKPDGLVLDRDNLSPELLKILDEVDRDGDGDVDINELLMAFQEMHHARKSNKRLVRILIVGAVLFALTLGAIFALSDTNIESSSGGSEYASTVRTASVTPGISVGTVDDPPEDDDASRALRARAREVEGRTSEVDTADLSVLCESAETEVTDDFTFDTALVFPRPDSVENIRTNPTAPFSLSLPGQASTQIMRFRITGISSFDNNTFDSIPEETELDVTDLVVDGDAEAAARLCCDHANCAYAVGESIIEMEDDSTYVNGTAVDPPSAGELDEAASRWVMNRYGEMVEPGREHEAATERAIGARVTISTGLQRYLTGRCTRRVCYVRGLMQGSGVLRPRGVTVYSPNAAKTTYASVKPMRVRPRTLVVCPVNGAVDQNNRPQNDLNNNLHLLIKSSVARYATIYERRGYSQRASYARAIANRASAALAQALSSSTAECPSGHRMTVWRTFTGYRMAIRDNKGQFLYNPLHWGDTTPVTYCYCTVTKADSAARKSALLKKIEANKKLTDARRRRQIERAKKLRANRNRLRAQSAAKRRAAQRKALAARRRARQQDQCRK</sequence>
<dbReference type="EMBL" id="GL349477">
    <property type="protein sequence ID" value="KNC53009.1"/>
    <property type="molecule type" value="Genomic_DNA"/>
</dbReference>